<keyword evidence="2" id="KW-1185">Reference proteome</keyword>
<reference evidence="2" key="1">
    <citation type="journal article" date="2022" name="Mol. Ecol. Resour.">
        <title>The genomes of chicory, endive, great burdock and yacon provide insights into Asteraceae palaeo-polyploidization history and plant inulin production.</title>
        <authorList>
            <person name="Fan W."/>
            <person name="Wang S."/>
            <person name="Wang H."/>
            <person name="Wang A."/>
            <person name="Jiang F."/>
            <person name="Liu H."/>
            <person name="Zhao H."/>
            <person name="Xu D."/>
            <person name="Zhang Y."/>
        </authorList>
    </citation>
    <scope>NUCLEOTIDE SEQUENCE [LARGE SCALE GENOMIC DNA]</scope>
    <source>
        <strain evidence="2">cv. Yunnan</strain>
    </source>
</reference>
<organism evidence="1 2">
    <name type="scientific">Smallanthus sonchifolius</name>
    <dbReference type="NCBI Taxonomy" id="185202"/>
    <lineage>
        <taxon>Eukaryota</taxon>
        <taxon>Viridiplantae</taxon>
        <taxon>Streptophyta</taxon>
        <taxon>Embryophyta</taxon>
        <taxon>Tracheophyta</taxon>
        <taxon>Spermatophyta</taxon>
        <taxon>Magnoliopsida</taxon>
        <taxon>eudicotyledons</taxon>
        <taxon>Gunneridae</taxon>
        <taxon>Pentapetalae</taxon>
        <taxon>asterids</taxon>
        <taxon>campanulids</taxon>
        <taxon>Asterales</taxon>
        <taxon>Asteraceae</taxon>
        <taxon>Asteroideae</taxon>
        <taxon>Heliantheae alliance</taxon>
        <taxon>Millerieae</taxon>
        <taxon>Smallanthus</taxon>
    </lineage>
</organism>
<evidence type="ECO:0000313" key="2">
    <source>
        <dbReference type="Proteomes" id="UP001056120"/>
    </source>
</evidence>
<reference evidence="1 2" key="2">
    <citation type="journal article" date="2022" name="Mol. Ecol. Resour.">
        <title>The genomes of chicory, endive, great burdock and yacon provide insights into Asteraceae paleo-polyploidization history and plant inulin production.</title>
        <authorList>
            <person name="Fan W."/>
            <person name="Wang S."/>
            <person name="Wang H."/>
            <person name="Wang A."/>
            <person name="Jiang F."/>
            <person name="Liu H."/>
            <person name="Zhao H."/>
            <person name="Xu D."/>
            <person name="Zhang Y."/>
        </authorList>
    </citation>
    <scope>NUCLEOTIDE SEQUENCE [LARGE SCALE GENOMIC DNA]</scope>
    <source>
        <strain evidence="2">cv. Yunnan</strain>
        <tissue evidence="1">Leaves</tissue>
    </source>
</reference>
<name>A0ACB9EUY6_9ASTR</name>
<dbReference type="EMBL" id="CM042034">
    <property type="protein sequence ID" value="KAI3762764.1"/>
    <property type="molecule type" value="Genomic_DNA"/>
</dbReference>
<sequence>MEYDTDSTNTTMEPVDDALKRNRENYEDSNFDIDEHPMSSNLPLQYIGYDEQVLFINLLMEQDSGHLK</sequence>
<gene>
    <name evidence="1" type="ORF">L1987_53205</name>
</gene>
<evidence type="ECO:0000313" key="1">
    <source>
        <dbReference type="EMBL" id="KAI3762764.1"/>
    </source>
</evidence>
<proteinExistence type="predicted"/>
<protein>
    <submittedName>
        <fullName evidence="1">Uncharacterized protein</fullName>
    </submittedName>
</protein>
<dbReference type="Proteomes" id="UP001056120">
    <property type="component" value="Linkage Group LG17"/>
</dbReference>
<accession>A0ACB9EUY6</accession>
<comment type="caution">
    <text evidence="1">The sequence shown here is derived from an EMBL/GenBank/DDBJ whole genome shotgun (WGS) entry which is preliminary data.</text>
</comment>